<dbReference type="EMBL" id="BART01011698">
    <property type="protein sequence ID" value="GAG88208.1"/>
    <property type="molecule type" value="Genomic_DNA"/>
</dbReference>
<gene>
    <name evidence="2" type="ORF">S01H4_24788</name>
</gene>
<protein>
    <recommendedName>
        <fullName evidence="1">3-hydroxyacyl-CoA dehydrogenase NAD binding domain-containing protein</fullName>
    </recommendedName>
</protein>
<dbReference type="PANTHER" id="PTHR48075:SF5">
    <property type="entry name" value="3-HYDROXYBUTYRYL-COA DEHYDROGENASE"/>
    <property type="match status" value="1"/>
</dbReference>
<sequence>MKVEDIKRVAMVGAGIMGHRIAHVCAQAGYQVTLTTRREETLQRARDNIKSELETLVTNQFLSKDQAVDASSRIKTTLVRSDAIRDADFVIEAIKEDIDLKRQIFKEFDEQCPEHTILATNTSSFSITEIASATKRPDKV</sequence>
<name>X1BVJ9_9ZZZZ</name>
<feature type="non-terminal residue" evidence="2">
    <location>
        <position position="140"/>
    </location>
</feature>
<dbReference type="InterPro" id="IPR036291">
    <property type="entry name" value="NAD(P)-bd_dom_sf"/>
</dbReference>
<reference evidence="2" key="1">
    <citation type="journal article" date="2014" name="Front. Microbiol.">
        <title>High frequency of phylogenetically diverse reductive dehalogenase-homologous genes in deep subseafloor sedimentary metagenomes.</title>
        <authorList>
            <person name="Kawai M."/>
            <person name="Futagami T."/>
            <person name="Toyoda A."/>
            <person name="Takaki Y."/>
            <person name="Nishi S."/>
            <person name="Hori S."/>
            <person name="Arai W."/>
            <person name="Tsubouchi T."/>
            <person name="Morono Y."/>
            <person name="Uchiyama I."/>
            <person name="Ito T."/>
            <person name="Fujiyama A."/>
            <person name="Inagaki F."/>
            <person name="Takami H."/>
        </authorList>
    </citation>
    <scope>NUCLEOTIDE SEQUENCE</scope>
    <source>
        <strain evidence="2">Expedition CK06-06</strain>
    </source>
</reference>
<dbReference type="GO" id="GO:0006631">
    <property type="term" value="P:fatty acid metabolic process"/>
    <property type="evidence" value="ECO:0007669"/>
    <property type="project" value="InterPro"/>
</dbReference>
<accession>X1BVJ9</accession>
<evidence type="ECO:0000313" key="2">
    <source>
        <dbReference type="EMBL" id="GAG88208.1"/>
    </source>
</evidence>
<dbReference type="AlphaFoldDB" id="X1BVJ9"/>
<dbReference type="SUPFAM" id="SSF51735">
    <property type="entry name" value="NAD(P)-binding Rossmann-fold domains"/>
    <property type="match status" value="1"/>
</dbReference>
<organism evidence="2">
    <name type="scientific">marine sediment metagenome</name>
    <dbReference type="NCBI Taxonomy" id="412755"/>
    <lineage>
        <taxon>unclassified sequences</taxon>
        <taxon>metagenomes</taxon>
        <taxon>ecological metagenomes</taxon>
    </lineage>
</organism>
<dbReference type="GO" id="GO:0016491">
    <property type="term" value="F:oxidoreductase activity"/>
    <property type="evidence" value="ECO:0007669"/>
    <property type="project" value="TreeGrafter"/>
</dbReference>
<dbReference type="Pfam" id="PF02737">
    <property type="entry name" value="3HCDH_N"/>
    <property type="match status" value="1"/>
</dbReference>
<feature type="domain" description="3-hydroxyacyl-CoA dehydrogenase NAD binding" evidence="1">
    <location>
        <begin position="9"/>
        <end position="140"/>
    </location>
</feature>
<comment type="caution">
    <text evidence="2">The sequence shown here is derived from an EMBL/GenBank/DDBJ whole genome shotgun (WGS) entry which is preliminary data.</text>
</comment>
<dbReference type="PANTHER" id="PTHR48075">
    <property type="entry name" value="3-HYDROXYACYL-COA DEHYDROGENASE FAMILY PROTEIN"/>
    <property type="match status" value="1"/>
</dbReference>
<dbReference type="Gene3D" id="3.40.50.720">
    <property type="entry name" value="NAD(P)-binding Rossmann-like Domain"/>
    <property type="match status" value="1"/>
</dbReference>
<evidence type="ECO:0000259" key="1">
    <source>
        <dbReference type="Pfam" id="PF02737"/>
    </source>
</evidence>
<dbReference type="InterPro" id="IPR006176">
    <property type="entry name" value="3-OHacyl-CoA_DH_NAD-bd"/>
</dbReference>
<dbReference type="GO" id="GO:0070403">
    <property type="term" value="F:NAD+ binding"/>
    <property type="evidence" value="ECO:0007669"/>
    <property type="project" value="InterPro"/>
</dbReference>
<proteinExistence type="predicted"/>